<dbReference type="EMBL" id="JAOTPL010000010">
    <property type="protein sequence ID" value="MCU7694542.1"/>
    <property type="molecule type" value="Genomic_DNA"/>
</dbReference>
<dbReference type="Pfam" id="PF16193">
    <property type="entry name" value="AAA_assoc_2"/>
    <property type="match status" value="1"/>
</dbReference>
<keyword evidence="4" id="KW-0235">DNA replication</keyword>
<evidence type="ECO:0000259" key="7">
    <source>
        <dbReference type="SMART" id="SM00382"/>
    </source>
</evidence>
<dbReference type="FunFam" id="3.40.50.300:FF:000137">
    <property type="entry name" value="Replication-associated recombination protein A"/>
    <property type="match status" value="1"/>
</dbReference>
<evidence type="ECO:0000256" key="1">
    <source>
        <dbReference type="ARBA" id="ARBA00002393"/>
    </source>
</evidence>
<evidence type="ECO:0000256" key="2">
    <source>
        <dbReference type="ARBA" id="ARBA00008959"/>
    </source>
</evidence>
<comment type="similarity">
    <text evidence="2">Belongs to the AAA ATPase family. RarA/MGS1/WRNIP1 subfamily.</text>
</comment>
<dbReference type="InterPro" id="IPR027417">
    <property type="entry name" value="P-loop_NTPase"/>
</dbReference>
<evidence type="ECO:0000256" key="4">
    <source>
        <dbReference type="ARBA" id="ARBA00022705"/>
    </source>
</evidence>
<dbReference type="SUPFAM" id="SSF52540">
    <property type="entry name" value="P-loop containing nucleoside triphosphate hydrolases"/>
    <property type="match status" value="1"/>
</dbReference>
<gene>
    <name evidence="8" type="ORF">OD355_08445</name>
</gene>
<dbReference type="Gene3D" id="1.10.3710.10">
    <property type="entry name" value="DNA polymerase III clamp loader subunits, C-terminal domain"/>
    <property type="match status" value="1"/>
</dbReference>
<dbReference type="GO" id="GO:0003677">
    <property type="term" value="F:DNA binding"/>
    <property type="evidence" value="ECO:0007669"/>
    <property type="project" value="InterPro"/>
</dbReference>
<dbReference type="Pfam" id="PF12002">
    <property type="entry name" value="MgsA_C"/>
    <property type="match status" value="1"/>
</dbReference>
<dbReference type="InterPro" id="IPR051314">
    <property type="entry name" value="AAA_ATPase_RarA/MGS1/WRNIP1"/>
</dbReference>
<name>A0AAE3LK76_9BACT</name>
<dbReference type="GO" id="GO:0005524">
    <property type="term" value="F:ATP binding"/>
    <property type="evidence" value="ECO:0007669"/>
    <property type="project" value="UniProtKB-KW"/>
</dbReference>
<dbReference type="AlphaFoldDB" id="A0AAE3LK76"/>
<dbReference type="SUPFAM" id="SSF48019">
    <property type="entry name" value="post-AAA+ oligomerization domain-like"/>
    <property type="match status" value="1"/>
</dbReference>
<keyword evidence="6" id="KW-0067">ATP-binding</keyword>
<dbReference type="PANTHER" id="PTHR13779">
    <property type="entry name" value="WERNER HELICASE-INTERACTING PROTEIN 1 FAMILY MEMBER"/>
    <property type="match status" value="1"/>
</dbReference>
<dbReference type="Proteomes" id="UP001209317">
    <property type="component" value="Unassembled WGS sequence"/>
</dbReference>
<dbReference type="FunFam" id="1.10.3710.10:FF:000004">
    <property type="entry name" value="Putative ATPase, AAA family"/>
    <property type="match status" value="1"/>
</dbReference>
<dbReference type="InterPro" id="IPR003593">
    <property type="entry name" value="AAA+_ATPase"/>
</dbReference>
<dbReference type="InterPro" id="IPR021886">
    <property type="entry name" value="MgsA_C"/>
</dbReference>
<dbReference type="Gene3D" id="1.10.8.60">
    <property type="match status" value="1"/>
</dbReference>
<organism evidence="8 9">
    <name type="scientific">Haoranjiania flava</name>
    <dbReference type="NCBI Taxonomy" id="1856322"/>
    <lineage>
        <taxon>Bacteria</taxon>
        <taxon>Pseudomonadati</taxon>
        <taxon>Bacteroidota</taxon>
        <taxon>Chitinophagia</taxon>
        <taxon>Chitinophagales</taxon>
        <taxon>Chitinophagaceae</taxon>
        <taxon>Haoranjiania</taxon>
    </lineage>
</organism>
<evidence type="ECO:0000313" key="8">
    <source>
        <dbReference type="EMBL" id="MCU7694542.1"/>
    </source>
</evidence>
<dbReference type="GO" id="GO:0016887">
    <property type="term" value="F:ATP hydrolysis activity"/>
    <property type="evidence" value="ECO:0007669"/>
    <property type="project" value="InterPro"/>
</dbReference>
<protein>
    <recommendedName>
        <fullName evidence="3">Replication-associated recombination protein A</fullName>
    </recommendedName>
</protein>
<evidence type="ECO:0000256" key="6">
    <source>
        <dbReference type="ARBA" id="ARBA00022840"/>
    </source>
</evidence>
<comment type="function">
    <text evidence="1">DNA-dependent ATPase that plays important roles in cellular responses to stalled DNA replication processes.</text>
</comment>
<evidence type="ECO:0000256" key="5">
    <source>
        <dbReference type="ARBA" id="ARBA00022741"/>
    </source>
</evidence>
<dbReference type="InterPro" id="IPR032423">
    <property type="entry name" value="AAA_assoc_2"/>
</dbReference>
<dbReference type="Pfam" id="PF00004">
    <property type="entry name" value="AAA"/>
    <property type="match status" value="1"/>
</dbReference>
<dbReference type="CDD" id="cd18139">
    <property type="entry name" value="HLD_clamp_RarA"/>
    <property type="match status" value="1"/>
</dbReference>
<comment type="caution">
    <text evidence="8">The sequence shown here is derived from an EMBL/GenBank/DDBJ whole genome shotgun (WGS) entry which is preliminary data.</text>
</comment>
<accession>A0AAE3LK76</accession>
<dbReference type="Gene3D" id="1.20.272.10">
    <property type="match status" value="1"/>
</dbReference>
<dbReference type="SMART" id="SM00382">
    <property type="entry name" value="AAA"/>
    <property type="match status" value="1"/>
</dbReference>
<evidence type="ECO:0000313" key="9">
    <source>
        <dbReference type="Proteomes" id="UP001209317"/>
    </source>
</evidence>
<dbReference type="RefSeq" id="WP_263038027.1">
    <property type="nucleotide sequence ID" value="NZ_JAOTPL010000010.1"/>
</dbReference>
<dbReference type="GO" id="GO:0006261">
    <property type="term" value="P:DNA-templated DNA replication"/>
    <property type="evidence" value="ECO:0007669"/>
    <property type="project" value="TreeGrafter"/>
</dbReference>
<proteinExistence type="inferred from homology"/>
<dbReference type="GO" id="GO:0000731">
    <property type="term" value="P:DNA synthesis involved in DNA repair"/>
    <property type="evidence" value="ECO:0007669"/>
    <property type="project" value="TreeGrafter"/>
</dbReference>
<keyword evidence="9" id="KW-1185">Reference proteome</keyword>
<dbReference type="Gene3D" id="3.40.50.300">
    <property type="entry name" value="P-loop containing nucleotide triphosphate hydrolases"/>
    <property type="match status" value="1"/>
</dbReference>
<evidence type="ECO:0000256" key="3">
    <source>
        <dbReference type="ARBA" id="ARBA00020776"/>
    </source>
</evidence>
<reference evidence="8" key="1">
    <citation type="submission" date="2022-10" db="EMBL/GenBank/DDBJ databases">
        <authorList>
            <person name="Kim H.S."/>
            <person name="Kim J.-S."/>
            <person name="Suh M.K."/>
            <person name="Eom M.K."/>
            <person name="Lee J.-S."/>
        </authorList>
    </citation>
    <scope>NUCLEOTIDE SEQUENCE</scope>
    <source>
        <strain evidence="8">LIP-5</strain>
    </source>
</reference>
<dbReference type="GO" id="GO:0017116">
    <property type="term" value="F:single-stranded DNA helicase activity"/>
    <property type="evidence" value="ECO:0007669"/>
    <property type="project" value="TreeGrafter"/>
</dbReference>
<feature type="domain" description="AAA+ ATPase" evidence="7">
    <location>
        <begin position="38"/>
        <end position="150"/>
    </location>
</feature>
<dbReference type="GO" id="GO:0008047">
    <property type="term" value="F:enzyme activator activity"/>
    <property type="evidence" value="ECO:0007669"/>
    <property type="project" value="TreeGrafter"/>
</dbReference>
<dbReference type="FunFam" id="1.20.272.10:FF:000001">
    <property type="entry name" value="Putative AAA family ATPase"/>
    <property type="match status" value="1"/>
</dbReference>
<dbReference type="PANTHER" id="PTHR13779:SF7">
    <property type="entry name" value="ATPASE WRNIP1"/>
    <property type="match status" value="1"/>
</dbReference>
<keyword evidence="5" id="KW-0547">Nucleotide-binding</keyword>
<dbReference type="InterPro" id="IPR003959">
    <property type="entry name" value="ATPase_AAA_core"/>
</dbReference>
<sequence>MAVPLAERMRPHTLEELVGQKHLTGDGSILRTAIENGKIPSMILWGPPGVGKTTIANIIANTLELPFYQLSAISSGVKDVREVIETAKKQTSAILFIDEIHRFNKSQQDALLGAVEKGVITLIGATTENPSFEVNSALLSRSQVFVLKALEKNDLLELLHRVMKEDALISQKKINIKEDEALINLSGGDARKLLNLFELVINSFAADKAITITNKIVMQVAQKKIALYDKSGEQHYDIISAFIKSMRGSDPNAAVYYLARMIEGGEDVKFIARRMVIFASEDIGNANPNALLLANAAFDAVNKIGHPEARIILSQCAVYLATSVKSNASYEAINMALAFVQKTGDLPVPLHIRNAPTKLMKDMGYHKGYKYAHSFENNFVNLEFLPESIAGTKFYEPGNNAREDEARKHLRKLWKEKYGY</sequence>
<dbReference type="InterPro" id="IPR008921">
    <property type="entry name" value="DNA_pol3_clamp-load_cplx_C"/>
</dbReference>